<comment type="caution">
    <text evidence="1">The sequence shown here is derived from an EMBL/GenBank/DDBJ whole genome shotgun (WGS) entry which is preliminary data.</text>
</comment>
<keyword evidence="2" id="KW-1185">Reference proteome</keyword>
<name>A0ACB9VL95_9CETA</name>
<gene>
    <name evidence="1" type="ORF">MJG53_001843</name>
</gene>
<evidence type="ECO:0000313" key="2">
    <source>
        <dbReference type="Proteomes" id="UP001057279"/>
    </source>
</evidence>
<accession>A0ACB9VL95</accession>
<organism evidence="1 2">
    <name type="scientific">Ovis ammon polii x Ovis aries</name>
    <dbReference type="NCBI Taxonomy" id="2918886"/>
    <lineage>
        <taxon>Eukaryota</taxon>
        <taxon>Metazoa</taxon>
        <taxon>Chordata</taxon>
        <taxon>Craniata</taxon>
        <taxon>Vertebrata</taxon>
        <taxon>Euteleostomi</taxon>
        <taxon>Mammalia</taxon>
        <taxon>Eutheria</taxon>
        <taxon>Laurasiatheria</taxon>
        <taxon>Artiodactyla</taxon>
        <taxon>Ruminantia</taxon>
        <taxon>Pecora</taxon>
        <taxon>Bovidae</taxon>
        <taxon>Caprinae</taxon>
        <taxon>Ovis</taxon>
    </lineage>
</organism>
<dbReference type="Proteomes" id="UP001057279">
    <property type="component" value="Linkage Group LG01"/>
</dbReference>
<protein>
    <submittedName>
        <fullName evidence="1">Uncharacterized protein</fullName>
    </submittedName>
</protein>
<reference evidence="1" key="1">
    <citation type="submission" date="2022-03" db="EMBL/GenBank/DDBJ databases">
        <title>Genomic analyses of argali, domestic sheep and their hybrids provide insights into chromosomal evolution, heterosis and genetic basis of agronomic traits.</title>
        <authorList>
            <person name="Li M."/>
        </authorList>
    </citation>
    <scope>NUCLEOTIDE SEQUENCE</scope>
    <source>
        <strain evidence="1">F1 hybrid</strain>
    </source>
</reference>
<sequence length="2331" mass="257255">MIQEEAQPQNRQVWHRLEKKDLQRQVSFRSTLDFAKKAPPSSQSLSSSKFRKKLSASPLTTWHNVPGRTSVNESEVFLNMTHRDSEGPGCSLKFVTLLVALSPEFLFLGTGLQLRDNGYDGLLVAVNPQVSEDQNLIPNIKEMITEASFYLFNATKRRVFFRNVKILIPATWKAGNYSKVKQESYEKANVIVTDWYGAHGDDPYTLQYRGCGKEGKYIHLTSEFLLNDGLTAGYGSRGRVFVHEWAHFRWGVFDEYNNEKPFYINGQSQIEVTRCSSDIAGIFVCEKGPCPQENCIISKIFQEGCMFIYNSTQNATSSIMFMQSLSSVVEFCNASTHNQEAPNKQNQMCSLRSVWDIITDSDDFSNSLPMNGTELPPPPTFSLVQAGDRVVCLVLDVSSKMAEADRLLQLQQAAEFYLMQIVEIHTFVGIASFHSKGEIRAQLHQINNDDDRKLLVSYLPVTVSAEAETSVCSGLKKGFEVVEKLNGKAFGSVMILVTSGDDEHITNCFLTALSSGSTIHTIALGSSTVKNLEELSHLTGGLKFFVPDKSNSNSMIDAFSRISSGTGDIFQQHIQLESTGENVKPQHQLKNTVTVDDSVGNDTTFLVTWQTSGPPELVLFDPNGRKYNMDDFIINLAFRTARLWIPGTAKPGLWTYTLNNTHHSPQALKVTVTSRASRSAMPPATVEAFVERDSTHFPHPLMIYAIVRRGFYPVLNATVTATIEPETADPVMLKLFDDGAGNIQMNAPRKPVGRNEEEQKWGFSRISSGGSFSVLGVPADPHPDVFPPCKIIDLEAVKEEEEVILSWTAPGEDLDQGQGALSDSLIQLNNNGYEGIVIAIDPNVPEDETLIQHIKICGQGTSLWALPPSWSSLSSLLFGETLPLVSCEQNPLSQFLNTCFSKAVRKDMVTDASPYLFEATEKRFYFKNVAILIPENWKTKPEYVKPKLETYKNADVLVAEPNPTGNDGPYTEQMGGCGEKGDRIYLTPDFLAGNKLLQYGPQGRAFVHEWAHLRWGVFNEYNNDQKFYLSNRRKKPVICSAGITGETVIEKCQGGSCVTQPCKHDRKTGLYEEGCEFIPHKSQTEKASIMYSQSIDTIGNRLKRLNQAGKLFLLQTVEQGSWVGIVTFDSAAYVQSELVQINSATERETLTKTLPTTASGGTSICSGLQSAFTVIKKKYPTDGAEIVLLTDGEDNTISACFDEVKQSGAIIHTVALGPSAAQELEEMSKMTGGLQTYASDQVQNNGLMDAFAALSSGNKAVSQHSIQIGIWKYSLQASSQTLTLTVTSRASSATLPPVTVTSKVNKDTGKFPSPMVVYVKIHQGTKPILRAKVTALIESVDGKTATLELLDNGAGEVKWNPPRPDINKDQGKQVCFSRTSSGGSFVATDVPKAPIPDLFPPCKITDLKAKIQGDELINLTWTAPGDDYDHGTADKYIIRISTNILELRDKFNESLQVNTTDLIPKEANSEEVFVFKPETITFTNGTDLFIAIQAVDKGSNTSLVRLNNNGYEGIIIAIDPTVPENETLIEKIQNMVIDASTYLFEATENRFFFKNVSILIPENWKNINQYKRPKHESYKHADVRVAPPALPGRYEPYTKQFTACEEKGEYIHLTPDFVLGNKQNEFGPSGRLLVHEWAHLRWGVFDEYNDDEPFYRAKSRKIEATRHDYFHFLITAGSNIFLRLISLRAFLSFLSQRRCSTGITGLNRVYVCEGGSCVSDRECRIDSKTNLYQKNCQFFPDKYQTEKTSIMFMQGIDSTSNRLNRMNQAAQHFLLQTVENGSWVGMVHFDSSASIRSNLIQIISSNERRKLLESLPTVASGGTSICSGIESGFQAIRNAGFQLDGSEIVLLTDGEDNTVKSCIETVKQSGAIIHFIALGPNAALEVKEMSTATGGKYVYASDEGQNNGLIDAFAALASGNIDGSQQSIQLESKGLKLNSNDWMNGTVIIDSTVGKDTFFLITWSQQLPSIYLFDPNGMSMENFTVDSTSKMAYLNIPGATKVGVWTYNIQAKTSSETLTITVNSRAANSFVPPITVNAKVNKDTNSYPSPLIVYAEILQGYLPILGANVTAFIESKFGETEVLELLDNGAGIYNAGNIEGNPPRPENDEDTQTNVESFTRTATGDAFVVSNVPQSPSLLDLFPPSQITDLEATSHENEINLTWTAPGDDFDVGKVQQYIIRISESILDLRDNFDDALQVNTTALLPKEANSKETFTFKPGNISEENETHIFIAIQSVDKSNLTSKVSNIVQVALFVQEDYTPDEIHPDPSPDKNPPKSGLSISTLVLLVVGSVIIFSAIDKEKEGDCALPLEEGEGLQDAGLGTLVSPLPL</sequence>
<evidence type="ECO:0000313" key="1">
    <source>
        <dbReference type="EMBL" id="KAI4590794.1"/>
    </source>
</evidence>
<proteinExistence type="predicted"/>
<dbReference type="EMBL" id="CM043026">
    <property type="protein sequence ID" value="KAI4590794.1"/>
    <property type="molecule type" value="Genomic_DNA"/>
</dbReference>